<dbReference type="Gene3D" id="3.30.457.10">
    <property type="entry name" value="Copper amine oxidase-like, N-terminal domain"/>
    <property type="match status" value="1"/>
</dbReference>
<geneLocation type="plasmid" evidence="5">
    <name>pldw-31</name>
</geneLocation>
<dbReference type="AlphaFoldDB" id="A0A410MJH2"/>
<organism evidence="4 5">
    <name type="scientific">Halobacillus litoralis</name>
    <dbReference type="NCBI Taxonomy" id="45668"/>
    <lineage>
        <taxon>Bacteria</taxon>
        <taxon>Bacillati</taxon>
        <taxon>Bacillota</taxon>
        <taxon>Bacilli</taxon>
        <taxon>Bacillales</taxon>
        <taxon>Bacillaceae</taxon>
        <taxon>Halobacillus</taxon>
    </lineage>
</organism>
<reference evidence="4 5" key="1">
    <citation type="submission" date="2018-01" db="EMBL/GenBank/DDBJ databases">
        <title>The whole genome sequencing and assembly of Halobacillus litoralis ERB031 strain.</title>
        <authorList>
            <person name="Lee S.-J."/>
            <person name="Park M.-K."/>
            <person name="Kim J.-Y."/>
            <person name="Lee Y.-J."/>
            <person name="Yi H."/>
            <person name="Bahn Y.-S."/>
            <person name="Kim J.F."/>
            <person name="Lee D.-W."/>
        </authorList>
    </citation>
    <scope>NUCLEOTIDE SEQUENCE [LARGE SCALE GENOMIC DNA]</scope>
    <source>
        <strain evidence="4 5">ERB 031</strain>
        <plasmid evidence="5">pldw-31</plasmid>
    </source>
</reference>
<sequence>MYLLVCFLKGAFLLSEIRIVENKIIRRNLMKKLLGVFVVITSLLVLSSTVSAEEAFKDINGHWAEEEILQMANEGIVKGVPGGNFEPNQEISRAEFIAILTRVFDFEESKSDFSDVNEGDWFYKSVSKGFNEGIVSGFPNGTFGPKQNVTRQDIAVFIDRAIKKNGDFSKLAKLEFNDENDIFHYAKDSIRTMVAYNLMQGKGNNKVAPLDNANRAESTVMIYRMKELLSRESNPEPSEPEEPSDPEPSDPEPSEPEEPSDPEPSDPEPSEPEEPSDPEPSDPEPSEPEEPSDKHYTEMTLEELKEVYGPYTLVERIDGYAPGVGITTRDLMDRYYDKLNNPVYDVPDPETYMKEKEKSLQSLNGHYSTWYPKYEVISYNGMPFVESPLYDGDYILPFKSNQADRLSILPRSPAKGEILIDLHTYSEGFAIYQHDNVGVGYLGETMYQKNGVWMVDSHSLFNRFGDVSTGAESQTIEYKNRTVEVTNGKTLIKVNGSQKNLQTSVEKKNDTLFVPLREVANELGLYTREYKLELGRLEVATYELKADFVRN</sequence>
<dbReference type="InterPro" id="IPR051465">
    <property type="entry name" value="Cell_Envelope_Struct_Comp"/>
</dbReference>
<evidence type="ECO:0000313" key="4">
    <source>
        <dbReference type="EMBL" id="QAS54826.1"/>
    </source>
</evidence>
<feature type="compositionally biased region" description="Acidic residues" evidence="2">
    <location>
        <begin position="238"/>
        <end position="290"/>
    </location>
</feature>
<dbReference type="Pfam" id="PF00395">
    <property type="entry name" value="SLH"/>
    <property type="match status" value="3"/>
</dbReference>
<evidence type="ECO:0000256" key="1">
    <source>
        <dbReference type="ARBA" id="ARBA00022729"/>
    </source>
</evidence>
<evidence type="ECO:0000259" key="3">
    <source>
        <dbReference type="PROSITE" id="PS51272"/>
    </source>
</evidence>
<feature type="domain" description="SLH" evidence="3">
    <location>
        <begin position="51"/>
        <end position="114"/>
    </location>
</feature>
<keyword evidence="4" id="KW-0614">Plasmid</keyword>
<dbReference type="OrthoDB" id="5845122at2"/>
<keyword evidence="1" id="KW-0732">Signal</keyword>
<dbReference type="InterPro" id="IPR012854">
    <property type="entry name" value="Cu_amine_oxidase-like_N"/>
</dbReference>
<dbReference type="Pfam" id="PF07833">
    <property type="entry name" value="Cu_amine_oxidN1"/>
    <property type="match status" value="1"/>
</dbReference>
<dbReference type="PANTHER" id="PTHR43308">
    <property type="entry name" value="OUTER MEMBRANE PROTEIN ALPHA-RELATED"/>
    <property type="match status" value="1"/>
</dbReference>
<feature type="region of interest" description="Disordered" evidence="2">
    <location>
        <begin position="230"/>
        <end position="295"/>
    </location>
</feature>
<dbReference type="KEGG" id="hli:HLI_21475"/>
<dbReference type="EMBL" id="CP026119">
    <property type="protein sequence ID" value="QAS54826.1"/>
    <property type="molecule type" value="Genomic_DNA"/>
</dbReference>
<proteinExistence type="predicted"/>
<feature type="domain" description="SLH" evidence="3">
    <location>
        <begin position="173"/>
        <end position="236"/>
    </location>
</feature>
<dbReference type="PROSITE" id="PS51272">
    <property type="entry name" value="SLH"/>
    <property type="match status" value="3"/>
</dbReference>
<feature type="domain" description="SLH" evidence="3">
    <location>
        <begin position="115"/>
        <end position="172"/>
    </location>
</feature>
<accession>A0A410MJH2</accession>
<dbReference type="InterPro" id="IPR036582">
    <property type="entry name" value="Mao_N_sf"/>
</dbReference>
<evidence type="ECO:0000313" key="5">
    <source>
        <dbReference type="Proteomes" id="UP000287756"/>
    </source>
</evidence>
<dbReference type="Proteomes" id="UP000287756">
    <property type="component" value="Plasmid pLDW-31"/>
</dbReference>
<protein>
    <recommendedName>
        <fullName evidence="3">SLH domain-containing protein</fullName>
    </recommendedName>
</protein>
<dbReference type="InterPro" id="IPR001119">
    <property type="entry name" value="SLH_dom"/>
</dbReference>
<gene>
    <name evidence="4" type="ORF">HLI_21475</name>
</gene>
<name>A0A410MJH2_9BACI</name>
<dbReference type="PANTHER" id="PTHR43308:SF5">
    <property type="entry name" value="S-LAYER PROTEIN _ PEPTIDOGLYCAN ENDO-BETA-N-ACETYLGLUCOSAMINIDASE"/>
    <property type="match status" value="1"/>
</dbReference>
<dbReference type="SUPFAM" id="SSF55383">
    <property type="entry name" value="Copper amine oxidase, domain N"/>
    <property type="match status" value="1"/>
</dbReference>
<evidence type="ECO:0000256" key="2">
    <source>
        <dbReference type="SAM" id="MobiDB-lite"/>
    </source>
</evidence>